<dbReference type="AlphaFoldDB" id="A0A821EFD6"/>
<gene>
    <name evidence="1" type="ORF">HFQ381_LOCUS34835</name>
</gene>
<dbReference type="Proteomes" id="UP000663851">
    <property type="component" value="Unassembled WGS sequence"/>
</dbReference>
<proteinExistence type="predicted"/>
<sequence length="41" mass="4884">MVTPSPNDDETIRRMNSLRTQNNTLQIFLTDYNLTRNSIWN</sequence>
<accession>A0A821EFD6</accession>
<evidence type="ECO:0000313" key="1">
    <source>
        <dbReference type="EMBL" id="CAF4635368.1"/>
    </source>
</evidence>
<organism evidence="1 2">
    <name type="scientific">Rotaria socialis</name>
    <dbReference type="NCBI Taxonomy" id="392032"/>
    <lineage>
        <taxon>Eukaryota</taxon>
        <taxon>Metazoa</taxon>
        <taxon>Spiralia</taxon>
        <taxon>Gnathifera</taxon>
        <taxon>Rotifera</taxon>
        <taxon>Eurotatoria</taxon>
        <taxon>Bdelloidea</taxon>
        <taxon>Philodinida</taxon>
        <taxon>Philodinidae</taxon>
        <taxon>Rotaria</taxon>
    </lineage>
</organism>
<reference evidence="1" key="1">
    <citation type="submission" date="2021-02" db="EMBL/GenBank/DDBJ databases">
        <authorList>
            <person name="Nowell W R."/>
        </authorList>
    </citation>
    <scope>NUCLEOTIDE SEQUENCE</scope>
</reference>
<protein>
    <submittedName>
        <fullName evidence="1">Uncharacterized protein</fullName>
    </submittedName>
</protein>
<comment type="caution">
    <text evidence="1">The sequence shown here is derived from an EMBL/GenBank/DDBJ whole genome shotgun (WGS) entry which is preliminary data.</text>
</comment>
<evidence type="ECO:0000313" key="2">
    <source>
        <dbReference type="Proteomes" id="UP000663851"/>
    </source>
</evidence>
<dbReference type="EMBL" id="CAJOBO010019484">
    <property type="protein sequence ID" value="CAF4635368.1"/>
    <property type="molecule type" value="Genomic_DNA"/>
</dbReference>
<feature type="non-terminal residue" evidence="1">
    <location>
        <position position="41"/>
    </location>
</feature>
<name>A0A821EFD6_9BILA</name>